<accession>A0A3D8SI06</accession>
<proteinExistence type="inferred from homology"/>
<keyword evidence="13" id="KW-1185">Reference proteome</keyword>
<dbReference type="GO" id="GO:0046526">
    <property type="term" value="F:D-xylulose reductase activity"/>
    <property type="evidence" value="ECO:0007669"/>
    <property type="project" value="UniProtKB-EC"/>
</dbReference>
<comment type="caution">
    <text evidence="12">The sequence shown here is derived from an EMBL/GenBank/DDBJ whole genome shotgun (WGS) entry which is preliminary data.</text>
</comment>
<evidence type="ECO:0000256" key="10">
    <source>
        <dbReference type="RuleBase" id="RU361277"/>
    </source>
</evidence>
<comment type="similarity">
    <text evidence="2 10">Belongs to the zinc-containing alcohol dehydrogenase family.</text>
</comment>
<dbReference type="Pfam" id="PF00107">
    <property type="entry name" value="ADH_zinc_N"/>
    <property type="match status" value="1"/>
</dbReference>
<dbReference type="PROSITE" id="PS00059">
    <property type="entry name" value="ADH_ZINC"/>
    <property type="match status" value="1"/>
</dbReference>
<dbReference type="GO" id="GO:0003939">
    <property type="term" value="F:L-iditol 2-dehydrogenase (NAD+) activity"/>
    <property type="evidence" value="ECO:0007669"/>
    <property type="project" value="TreeGrafter"/>
</dbReference>
<keyword evidence="5" id="KW-0560">Oxidoreductase</keyword>
<dbReference type="EMBL" id="PDLN01000005">
    <property type="protein sequence ID" value="RDW85912.1"/>
    <property type="molecule type" value="Genomic_DNA"/>
</dbReference>
<keyword evidence="3 10" id="KW-0479">Metal-binding</keyword>
<dbReference type="InterPro" id="IPR002328">
    <property type="entry name" value="ADH_Zn_CS"/>
</dbReference>
<dbReference type="EC" id="1.1.1.9" evidence="8"/>
<name>A0A3D8SI06_9HELO</name>
<dbReference type="SUPFAM" id="SSF50129">
    <property type="entry name" value="GroES-like"/>
    <property type="match status" value="1"/>
</dbReference>
<dbReference type="InterPro" id="IPR011032">
    <property type="entry name" value="GroES-like_sf"/>
</dbReference>
<dbReference type="GO" id="GO:0006062">
    <property type="term" value="P:sorbitol catabolic process"/>
    <property type="evidence" value="ECO:0007669"/>
    <property type="project" value="TreeGrafter"/>
</dbReference>
<evidence type="ECO:0000256" key="2">
    <source>
        <dbReference type="ARBA" id="ARBA00008072"/>
    </source>
</evidence>
<protein>
    <recommendedName>
        <fullName evidence="8">D-xylulose reductase</fullName>
        <ecNumber evidence="8">1.1.1.9</ecNumber>
    </recommendedName>
    <alternativeName>
        <fullName evidence="9">Xylitol dehydrogenase A</fullName>
    </alternativeName>
</protein>
<dbReference type="PANTHER" id="PTHR43161">
    <property type="entry name" value="SORBITOL DEHYDROGENASE"/>
    <property type="match status" value="1"/>
</dbReference>
<evidence type="ECO:0000256" key="6">
    <source>
        <dbReference type="ARBA" id="ARBA00024843"/>
    </source>
</evidence>
<dbReference type="InterPro" id="IPR013149">
    <property type="entry name" value="ADH-like_C"/>
</dbReference>
<dbReference type="InterPro" id="IPR020843">
    <property type="entry name" value="ER"/>
</dbReference>
<dbReference type="Gene3D" id="3.90.180.10">
    <property type="entry name" value="Medium-chain alcohol dehydrogenases, catalytic domain"/>
    <property type="match status" value="1"/>
</dbReference>
<evidence type="ECO:0000256" key="8">
    <source>
        <dbReference type="ARBA" id="ARBA00026119"/>
    </source>
</evidence>
<comment type="function">
    <text evidence="6">Xylitol dehydrogenase which catalyzes the conversion of xylitol to D-xylulose. Xylose is a major component of hemicelluloses such as xylan. Most fungi utilize D-xylose via three enzymatic reactions, xylose reductase (XR), xylitol dehydrogenase (XDH), and xylulokinase, to form xylulose 5-phosphate, which enters pentose phosphate pathway.</text>
</comment>
<dbReference type="Gene3D" id="3.40.50.720">
    <property type="entry name" value="NAD(P)-binding Rossmann-like Domain"/>
    <property type="match status" value="1"/>
</dbReference>
<comment type="pathway">
    <text evidence="7">Carbohydrate degradation; L-arabinose degradation via L-arabinitol; D-xylulose 5-phosphate from L-arabinose (fungal route): step 4/5.</text>
</comment>
<evidence type="ECO:0000256" key="3">
    <source>
        <dbReference type="ARBA" id="ARBA00022723"/>
    </source>
</evidence>
<feature type="domain" description="Enoyl reductase (ER)" evidence="11">
    <location>
        <begin position="22"/>
        <end position="360"/>
    </location>
</feature>
<dbReference type="SMART" id="SM00829">
    <property type="entry name" value="PKS_ER"/>
    <property type="match status" value="1"/>
</dbReference>
<evidence type="ECO:0000256" key="4">
    <source>
        <dbReference type="ARBA" id="ARBA00022833"/>
    </source>
</evidence>
<reference evidence="12 13" key="1">
    <citation type="journal article" date="2018" name="IMA Fungus">
        <title>IMA Genome-F 9: Draft genome sequence of Annulohypoxylon stygium, Aspergillus mulundensis, Berkeleyomyces basicola (syn. Thielaviopsis basicola), Ceratocystis smalleyi, two Cercospora beticola strains, Coleophoma cylindrospora, Fusarium fracticaudum, Phialophora cf. hyalina, and Morchella septimelata.</title>
        <authorList>
            <person name="Wingfield B.D."/>
            <person name="Bills G.F."/>
            <person name="Dong Y."/>
            <person name="Huang W."/>
            <person name="Nel W.J."/>
            <person name="Swalarsk-Parry B.S."/>
            <person name="Vaghefi N."/>
            <person name="Wilken P.M."/>
            <person name="An Z."/>
            <person name="de Beer Z.W."/>
            <person name="De Vos L."/>
            <person name="Chen L."/>
            <person name="Duong T.A."/>
            <person name="Gao Y."/>
            <person name="Hammerbacher A."/>
            <person name="Kikkert J.R."/>
            <person name="Li Y."/>
            <person name="Li H."/>
            <person name="Li K."/>
            <person name="Li Q."/>
            <person name="Liu X."/>
            <person name="Ma X."/>
            <person name="Naidoo K."/>
            <person name="Pethybridge S.J."/>
            <person name="Sun J."/>
            <person name="Steenkamp E.T."/>
            <person name="van der Nest M.A."/>
            <person name="van Wyk S."/>
            <person name="Wingfield M.J."/>
            <person name="Xiong C."/>
            <person name="Yue Q."/>
            <person name="Zhang X."/>
        </authorList>
    </citation>
    <scope>NUCLEOTIDE SEQUENCE [LARGE SCALE GENOMIC DNA]</scope>
    <source>
        <strain evidence="12 13">BP5796</strain>
    </source>
</reference>
<evidence type="ECO:0000256" key="1">
    <source>
        <dbReference type="ARBA" id="ARBA00001947"/>
    </source>
</evidence>
<dbReference type="OrthoDB" id="1879366at2759"/>
<evidence type="ECO:0000256" key="5">
    <source>
        <dbReference type="ARBA" id="ARBA00023002"/>
    </source>
</evidence>
<dbReference type="Pfam" id="PF08240">
    <property type="entry name" value="ADH_N"/>
    <property type="match status" value="1"/>
</dbReference>
<dbReference type="InterPro" id="IPR036291">
    <property type="entry name" value="NAD(P)-bd_dom_sf"/>
</dbReference>
<evidence type="ECO:0000313" key="12">
    <source>
        <dbReference type="EMBL" id="RDW85912.1"/>
    </source>
</evidence>
<sequence>MGDSSAPNGVIDTSANRSVCWVAPKTLEIQHREVGEISDDEVLLEVITTGICGSDAHVWASNPAKAPPVLGHESAGKIIKVGSKVTDRVVGQRVAIEPGFACMKCEFCIRGQPNVCANLAYCGHTENGTLTRFFKCPPHMTVPLPDSVSFKEAGCIQPLAIAVQLGRRANMRAHQTVAVFGCGPLGLLVMAVARAYGVRKIIAFDVEQSRVDFAVKYNADIGVVSPMNTESVEPLKFATDFMEEVMKKHGLGSGVDLTIEASGAEPCVQMAVLLTKPGGTIMAAGLGKPLTSVPLFQFTAKDLTMKGTVRYTPGCFADAVDLLERKAVDLAPLITSTYPLTKASEAFEAQAARQDIKIVIMNQE</sequence>
<evidence type="ECO:0000259" key="11">
    <source>
        <dbReference type="SMART" id="SM00829"/>
    </source>
</evidence>
<comment type="cofactor">
    <cofactor evidence="1 10">
        <name>Zn(2+)</name>
        <dbReference type="ChEBI" id="CHEBI:29105"/>
    </cofactor>
</comment>
<gene>
    <name evidence="12" type="ORF">BP5796_04237</name>
</gene>
<dbReference type="SUPFAM" id="SSF51735">
    <property type="entry name" value="NAD(P)-binding Rossmann-fold domains"/>
    <property type="match status" value="1"/>
</dbReference>
<dbReference type="InterPro" id="IPR013154">
    <property type="entry name" value="ADH-like_N"/>
</dbReference>
<organism evidence="12 13">
    <name type="scientific">Coleophoma crateriformis</name>
    <dbReference type="NCBI Taxonomy" id="565419"/>
    <lineage>
        <taxon>Eukaryota</taxon>
        <taxon>Fungi</taxon>
        <taxon>Dikarya</taxon>
        <taxon>Ascomycota</taxon>
        <taxon>Pezizomycotina</taxon>
        <taxon>Leotiomycetes</taxon>
        <taxon>Helotiales</taxon>
        <taxon>Dermateaceae</taxon>
        <taxon>Coleophoma</taxon>
    </lineage>
</organism>
<evidence type="ECO:0000313" key="13">
    <source>
        <dbReference type="Proteomes" id="UP000256328"/>
    </source>
</evidence>
<dbReference type="Proteomes" id="UP000256328">
    <property type="component" value="Unassembled WGS sequence"/>
</dbReference>
<evidence type="ECO:0000256" key="7">
    <source>
        <dbReference type="ARBA" id="ARBA00025713"/>
    </source>
</evidence>
<dbReference type="PANTHER" id="PTHR43161:SF9">
    <property type="entry name" value="SORBITOL DEHYDROGENASE"/>
    <property type="match status" value="1"/>
</dbReference>
<dbReference type="GO" id="GO:0008270">
    <property type="term" value="F:zinc ion binding"/>
    <property type="evidence" value="ECO:0007669"/>
    <property type="project" value="InterPro"/>
</dbReference>
<evidence type="ECO:0000256" key="9">
    <source>
        <dbReference type="ARBA" id="ARBA00030139"/>
    </source>
</evidence>
<keyword evidence="4 10" id="KW-0862">Zinc</keyword>
<dbReference type="AlphaFoldDB" id="A0A3D8SI06"/>